<gene>
    <name evidence="1" type="ORF">O3P69_012678</name>
</gene>
<protein>
    <submittedName>
        <fullName evidence="1">Uncharacterized protein</fullName>
    </submittedName>
</protein>
<evidence type="ECO:0000313" key="2">
    <source>
        <dbReference type="Proteomes" id="UP001487740"/>
    </source>
</evidence>
<reference evidence="1 2" key="1">
    <citation type="submission" date="2023-03" db="EMBL/GenBank/DDBJ databases">
        <title>High-quality genome of Scylla paramamosain provides insights in environmental adaptation.</title>
        <authorList>
            <person name="Zhang L."/>
        </authorList>
    </citation>
    <scope>NUCLEOTIDE SEQUENCE [LARGE SCALE GENOMIC DNA]</scope>
    <source>
        <strain evidence="1">LZ_2023a</strain>
        <tissue evidence="1">Muscle</tissue>
    </source>
</reference>
<dbReference type="EMBL" id="JARAKH010000325">
    <property type="protein sequence ID" value="KAK8374538.1"/>
    <property type="molecule type" value="Genomic_DNA"/>
</dbReference>
<dbReference type="Proteomes" id="UP001487740">
    <property type="component" value="Unassembled WGS sequence"/>
</dbReference>
<comment type="caution">
    <text evidence="1">The sequence shown here is derived from an EMBL/GenBank/DDBJ whole genome shotgun (WGS) entry which is preliminary data.</text>
</comment>
<dbReference type="AlphaFoldDB" id="A0AAW0SHB0"/>
<accession>A0AAW0SHB0</accession>
<organism evidence="1 2">
    <name type="scientific">Scylla paramamosain</name>
    <name type="common">Mud crab</name>
    <dbReference type="NCBI Taxonomy" id="85552"/>
    <lineage>
        <taxon>Eukaryota</taxon>
        <taxon>Metazoa</taxon>
        <taxon>Ecdysozoa</taxon>
        <taxon>Arthropoda</taxon>
        <taxon>Crustacea</taxon>
        <taxon>Multicrustacea</taxon>
        <taxon>Malacostraca</taxon>
        <taxon>Eumalacostraca</taxon>
        <taxon>Eucarida</taxon>
        <taxon>Decapoda</taxon>
        <taxon>Pleocyemata</taxon>
        <taxon>Brachyura</taxon>
        <taxon>Eubrachyura</taxon>
        <taxon>Portunoidea</taxon>
        <taxon>Portunidae</taxon>
        <taxon>Portuninae</taxon>
        <taxon>Scylla</taxon>
    </lineage>
</organism>
<feature type="non-terminal residue" evidence="1">
    <location>
        <position position="1"/>
    </location>
</feature>
<name>A0AAW0SHB0_SCYPA</name>
<proteinExistence type="predicted"/>
<keyword evidence="2" id="KW-1185">Reference proteome</keyword>
<evidence type="ECO:0000313" key="1">
    <source>
        <dbReference type="EMBL" id="KAK8374538.1"/>
    </source>
</evidence>
<sequence length="90" mass="9695">LWPRLHFDPGLLWGVQECPPEGWREGDVSHTAEQCCHGDGGGGHDTDAGAGVCARWRHAAGQILLLIAQTGVYMYTSFTIIGGHFTMSDA</sequence>